<sequence>MKILITGGAGFIGSHLAERLVEEGNQVVVVDNLSTGRLENIESIKANGNFHYTIGSILNRELMEKLMEGVDQVYHLAAAVGVKYIIENPLLSLRTNILGTENVLELANKYKAKVLITSTSEIYGKSDKVPFHEDDDRLLGPTRISRWGYSCSKAIDEFMALAYFREKRLPVVIVRCFNTVGPRQTGQYGMVLPKFIKAALLDQPIVVYGTGKQTRCFADVSDVVGAFIKLMNTPKCVGEIFNVGTTESISIEDLAKKVKEMCDSKSRIEYMSYEEAFEEGFEDMMNRMPCLDKVKEYIGYEPKYSLDDIIRRMIEYYEK</sequence>
<organism evidence="1 2">
    <name type="scientific">Candidatus Syntrophosphaera thermopropionivorans</name>
    <dbReference type="NCBI Taxonomy" id="2593015"/>
    <lineage>
        <taxon>Bacteria</taxon>
        <taxon>Pseudomonadati</taxon>
        <taxon>Candidatus Cloacimonadota</taxon>
        <taxon>Candidatus Cloacimonadia</taxon>
        <taxon>Candidatus Cloacimonadales</taxon>
        <taxon>Candidatus Cloacimonadaceae</taxon>
        <taxon>Candidatus Syntrophosphaera</taxon>
    </lineage>
</organism>
<comment type="caution">
    <text evidence="1">The sequence shown here is derived from an EMBL/GenBank/DDBJ whole genome shotgun (WGS) entry which is preliminary data.</text>
</comment>
<dbReference type="EMBL" id="SMOG01000014">
    <property type="protein sequence ID" value="TDF72844.1"/>
    <property type="molecule type" value="Genomic_DNA"/>
</dbReference>
<evidence type="ECO:0000313" key="1">
    <source>
        <dbReference type="EMBL" id="TDF72844.1"/>
    </source>
</evidence>
<reference evidence="1" key="1">
    <citation type="submission" date="2019-03" db="EMBL/GenBank/DDBJ databases">
        <title>Candidatus Syntrophosphaera thermopropionivorans: a novel player in syntrophic propionate oxidation during anaerobic digestion.</title>
        <authorList>
            <person name="Dyksma S."/>
        </authorList>
    </citation>
    <scope>NUCLEOTIDE SEQUENCE</scope>
    <source>
        <strain evidence="1">W5</strain>
    </source>
</reference>
<evidence type="ECO:0000313" key="2">
    <source>
        <dbReference type="Proteomes" id="UP000294588"/>
    </source>
</evidence>
<gene>
    <name evidence="1" type="ORF">E0946_05035</name>
</gene>
<dbReference type="Proteomes" id="UP000294588">
    <property type="component" value="Unassembled WGS sequence"/>
</dbReference>
<proteinExistence type="predicted"/>
<accession>A0AC61QIU6</accession>
<keyword evidence="2" id="KW-1185">Reference proteome</keyword>
<name>A0AC61QIU6_9BACT</name>
<protein>
    <submittedName>
        <fullName evidence="1">SDR family NAD(P)-dependent oxidoreductase</fullName>
    </submittedName>
</protein>